<dbReference type="RefSeq" id="WP_133883418.1">
    <property type="nucleotide sequence ID" value="NZ_MWIN01000013.1"/>
</dbReference>
<name>A0A4R7NXE3_9GAMM</name>
<dbReference type="SMART" id="SM00635">
    <property type="entry name" value="BID_2"/>
    <property type="match status" value="1"/>
</dbReference>
<feature type="domain" description="BIG2" evidence="2">
    <location>
        <begin position="48"/>
        <end position="140"/>
    </location>
</feature>
<dbReference type="AlphaFoldDB" id="A0A4R7NXE3"/>
<dbReference type="EMBL" id="SOBT01000011">
    <property type="protein sequence ID" value="TDU25837.1"/>
    <property type="molecule type" value="Genomic_DNA"/>
</dbReference>
<keyword evidence="1" id="KW-0732">Signal</keyword>
<accession>A0A4R7NXE3</accession>
<organism evidence="3 4">
    <name type="scientific">Panacagrimonas perspica</name>
    <dbReference type="NCBI Taxonomy" id="381431"/>
    <lineage>
        <taxon>Bacteria</taxon>
        <taxon>Pseudomonadati</taxon>
        <taxon>Pseudomonadota</taxon>
        <taxon>Gammaproteobacteria</taxon>
        <taxon>Nevskiales</taxon>
        <taxon>Nevskiaceae</taxon>
        <taxon>Panacagrimonas</taxon>
    </lineage>
</organism>
<dbReference type="Proteomes" id="UP000295341">
    <property type="component" value="Unassembled WGS sequence"/>
</dbReference>
<evidence type="ECO:0000313" key="4">
    <source>
        <dbReference type="Proteomes" id="UP000295341"/>
    </source>
</evidence>
<dbReference type="Gene3D" id="2.60.40.1080">
    <property type="match status" value="1"/>
</dbReference>
<keyword evidence="4" id="KW-1185">Reference proteome</keyword>
<feature type="signal peptide" evidence="1">
    <location>
        <begin position="1"/>
        <end position="27"/>
    </location>
</feature>
<comment type="caution">
    <text evidence="3">The sequence shown here is derived from an EMBL/GenBank/DDBJ whole genome shotgun (WGS) entry which is preliminary data.</text>
</comment>
<dbReference type="OrthoDB" id="7061629at2"/>
<protein>
    <recommendedName>
        <fullName evidence="2">BIG2 domain-containing protein</fullName>
    </recommendedName>
</protein>
<dbReference type="PROSITE" id="PS51257">
    <property type="entry name" value="PROKAR_LIPOPROTEIN"/>
    <property type="match status" value="1"/>
</dbReference>
<gene>
    <name evidence="3" type="ORF">DFR24_4282</name>
</gene>
<reference evidence="3 4" key="1">
    <citation type="submission" date="2019-03" db="EMBL/GenBank/DDBJ databases">
        <title>Genomic Encyclopedia of Type Strains, Phase IV (KMG-IV): sequencing the most valuable type-strain genomes for metagenomic binning, comparative biology and taxonomic classification.</title>
        <authorList>
            <person name="Goeker M."/>
        </authorList>
    </citation>
    <scope>NUCLEOTIDE SEQUENCE [LARGE SCALE GENOMIC DNA]</scope>
    <source>
        <strain evidence="3 4">DSM 26377</strain>
    </source>
</reference>
<proteinExistence type="predicted"/>
<feature type="chain" id="PRO_5030099488" description="BIG2 domain-containing protein" evidence="1">
    <location>
        <begin position="28"/>
        <end position="528"/>
    </location>
</feature>
<evidence type="ECO:0000313" key="3">
    <source>
        <dbReference type="EMBL" id="TDU25837.1"/>
    </source>
</evidence>
<dbReference type="InterPro" id="IPR003343">
    <property type="entry name" value="Big_2"/>
</dbReference>
<evidence type="ECO:0000256" key="1">
    <source>
        <dbReference type="SAM" id="SignalP"/>
    </source>
</evidence>
<evidence type="ECO:0000259" key="2">
    <source>
        <dbReference type="SMART" id="SM00635"/>
    </source>
</evidence>
<sequence>MPKMIKTVAASCAAVLLLGSCSGIGDGASPESLKILQVTPETTFDEAFIRGEQIPGQAYTCVRGVLQAFIFFDDDDVGNFTRRVKWSSSDTSVLTVSNFDEVVPGSPDNRFDYGSIAPLSPGTATVTATYLNMTATIPVTVEEAGAITITPNDLKMVPRSFQQLQATAIIAGKKTDLTAQTIFEFTNADPEEVAEFATLSETGSIGAIAPSAPLPITAKLNVRGGACATKPATTAQADLQVMAIPTPPTPNPQKLGLRLEPEDGYVATLAEGTSQFLKLIARFGDANGDGDSDDANEFQDLSFQPGAVGAFTSSDTDVATFIGSTLLGRGTLVYAVPDNATTAGTPESDGTSDLSAVFGARPTDTPPVVGTTSNTLPLLVRDVLLRSIEITSSPQRNSEDGVCKVNETTYGAVPAELTGGKFLCLRATGTFGPDAAGADYVQDITKDVVWTTKASGTLGITSGRVLGAGILASATKAPTSGTQCVNATSCAEEITATFTTNQTNATTGVAITVVKTVPITVLIPAATD</sequence>